<feature type="domain" description="Nucleoside transporter/FeoB GTPase Gate" evidence="2">
    <location>
        <begin position="136"/>
        <end position="232"/>
    </location>
</feature>
<feature type="transmembrane region" description="Helical" evidence="1">
    <location>
        <begin position="92"/>
        <end position="112"/>
    </location>
</feature>
<organism evidence="3 4">
    <name type="scientific">Salicibibacter kimchii</name>
    <dbReference type="NCBI Taxonomy" id="2099786"/>
    <lineage>
        <taxon>Bacteria</taxon>
        <taxon>Bacillati</taxon>
        <taxon>Bacillota</taxon>
        <taxon>Bacilli</taxon>
        <taxon>Bacillales</taxon>
        <taxon>Bacillaceae</taxon>
        <taxon>Salicibibacter</taxon>
    </lineage>
</organism>
<dbReference type="InterPro" id="IPR011642">
    <property type="entry name" value="Gate_dom"/>
</dbReference>
<keyword evidence="1" id="KW-0472">Membrane</keyword>
<proteinExistence type="predicted"/>
<reference evidence="3 4" key="1">
    <citation type="journal article" date="2018" name="J. Microbiol.">
        <title>Salicibibacter kimchii gen. nov., sp. nov., a moderately halophilic and alkalitolerant bacterium in the family Bacillaceae, isolated from kimchi.</title>
        <authorList>
            <person name="Jang J.Y."/>
            <person name="Oh Y.J."/>
            <person name="Lim S.K."/>
            <person name="Park H.K."/>
            <person name="Lee C."/>
            <person name="Kim J.Y."/>
            <person name="Lee M.A."/>
            <person name="Choi H.J."/>
        </authorList>
    </citation>
    <scope>NUCLEOTIDE SEQUENCE [LARGE SCALE GENOMIC DNA]</scope>
    <source>
        <strain evidence="3 4">NKC1-1</strain>
    </source>
</reference>
<feature type="transmembrane region" description="Helical" evidence="1">
    <location>
        <begin position="12"/>
        <end position="30"/>
    </location>
</feature>
<feature type="transmembrane region" description="Helical" evidence="1">
    <location>
        <begin position="211"/>
        <end position="232"/>
    </location>
</feature>
<keyword evidence="1" id="KW-1133">Transmembrane helix</keyword>
<dbReference type="AlphaFoldDB" id="A0A345BUF1"/>
<dbReference type="RefSeq" id="WP_114369811.1">
    <property type="nucleotide sequence ID" value="NZ_CP031092.1"/>
</dbReference>
<dbReference type="Proteomes" id="UP000252100">
    <property type="component" value="Chromosome"/>
</dbReference>
<evidence type="ECO:0000256" key="1">
    <source>
        <dbReference type="SAM" id="Phobius"/>
    </source>
</evidence>
<dbReference type="Pfam" id="PF07670">
    <property type="entry name" value="Gate"/>
    <property type="match status" value="1"/>
</dbReference>
<feature type="transmembrane region" description="Helical" evidence="1">
    <location>
        <begin position="394"/>
        <end position="415"/>
    </location>
</feature>
<accession>A0A345BUF1</accession>
<feature type="transmembrane region" description="Helical" evidence="1">
    <location>
        <begin position="50"/>
        <end position="71"/>
    </location>
</feature>
<dbReference type="KEGG" id="rue:DT065_00155"/>
<dbReference type="EMBL" id="CP031092">
    <property type="protein sequence ID" value="AXF54582.1"/>
    <property type="molecule type" value="Genomic_DNA"/>
</dbReference>
<evidence type="ECO:0000313" key="4">
    <source>
        <dbReference type="Proteomes" id="UP000252100"/>
    </source>
</evidence>
<keyword evidence="4" id="KW-1185">Reference proteome</keyword>
<feature type="transmembrane region" description="Helical" evidence="1">
    <location>
        <begin position="319"/>
        <end position="347"/>
    </location>
</feature>
<feature type="transmembrane region" description="Helical" evidence="1">
    <location>
        <begin position="367"/>
        <end position="387"/>
    </location>
</feature>
<evidence type="ECO:0000313" key="3">
    <source>
        <dbReference type="EMBL" id="AXF54582.1"/>
    </source>
</evidence>
<name>A0A345BUF1_9BACI</name>
<feature type="transmembrane region" description="Helical" evidence="1">
    <location>
        <begin position="132"/>
        <end position="155"/>
    </location>
</feature>
<feature type="transmembrane region" description="Helical" evidence="1">
    <location>
        <begin position="427"/>
        <end position="449"/>
    </location>
</feature>
<keyword evidence="1" id="KW-0812">Transmembrane</keyword>
<sequence length="450" mass="50159">MQSNNNELKYKLQFILVSLIGILLFLIPIPMGEEITIGVGIMATFVQEVFADYIPQAMTIILMLSVALSIITKIWKPSPIMDNIFWRGLLDVTWVWLTFRILGAVFAVLTLFEWGPEWIWSEVSGGEVLYSLIPVLTTWFLFAGLFLPVLIEFGLMEFAGTLLRKFMKPLFTVPGRSSIDALVSWMGSGTVGALVTTQQYEKGYYTKREGAVIATNFSIASIAFSILVVQFLDVSHMFVQFYLTVCVAGVITAMIVPRIPPLSRKKETYHEISGKQIDEGNPQGISYVRWGYERAIEKVKKTTDSPSLVKQGVKNVLDIWLGLIPLVMALGTIALILAEFTPIFHWISYPFVPLLNLLQIPESTDAAIAVVVGFADMFLPAIVGSGIESELTRFVVACLSMTQLVYMSEVGVLLLRSSLPLNLLDLLIIFLQRTLISLPIIAVMAHVLFF</sequence>
<gene>
    <name evidence="3" type="ORF">DT065_00155</name>
</gene>
<evidence type="ECO:0000259" key="2">
    <source>
        <dbReference type="Pfam" id="PF07670"/>
    </source>
</evidence>
<protein>
    <submittedName>
        <fullName evidence="3">YjiH family protein</fullName>
    </submittedName>
</protein>
<dbReference type="OrthoDB" id="1633380at2"/>
<feature type="transmembrane region" description="Helical" evidence="1">
    <location>
        <begin position="238"/>
        <end position="256"/>
    </location>
</feature>